<evidence type="ECO:0000313" key="2">
    <source>
        <dbReference type="EMBL" id="KPX00898.1"/>
    </source>
</evidence>
<evidence type="ECO:0000313" key="3">
    <source>
        <dbReference type="Proteomes" id="UP000051335"/>
    </source>
</evidence>
<dbReference type="EMBL" id="LJQC01000420">
    <property type="protein sequence ID" value="KPX00898.1"/>
    <property type="molecule type" value="Genomic_DNA"/>
</dbReference>
<feature type="domain" description="Peptidase M24" evidence="1">
    <location>
        <begin position="21"/>
        <end position="223"/>
    </location>
</feature>
<organism evidence="2 3">
    <name type="scientific">Pseudomonas syringae pv. coryli</name>
    <dbReference type="NCBI Taxonomy" id="317659"/>
    <lineage>
        <taxon>Bacteria</taxon>
        <taxon>Pseudomonadati</taxon>
        <taxon>Pseudomonadota</taxon>
        <taxon>Gammaproteobacteria</taxon>
        <taxon>Pseudomonadales</taxon>
        <taxon>Pseudomonadaceae</taxon>
        <taxon>Pseudomonas</taxon>
    </lineage>
</organism>
<comment type="caution">
    <text evidence="2">The sequence shown here is derived from an EMBL/GenBank/DDBJ whole genome shotgun (WGS) entry which is preliminary data.</text>
</comment>
<dbReference type="AlphaFoldDB" id="A0A0P9NDL8"/>
<proteinExistence type="predicted"/>
<keyword evidence="3" id="KW-1185">Reference proteome</keyword>
<name>A0A0P9NDL8_9PSED</name>
<dbReference type="PATRIC" id="fig|317659.3.peg.4299"/>
<dbReference type="Gene3D" id="3.90.230.10">
    <property type="entry name" value="Creatinase/methionine aminopeptidase superfamily"/>
    <property type="match status" value="1"/>
</dbReference>
<dbReference type="InterPro" id="IPR000994">
    <property type="entry name" value="Pept_M24"/>
</dbReference>
<protein>
    <recommendedName>
        <fullName evidence="1">Peptidase M24 domain-containing protein</fullName>
    </recommendedName>
</protein>
<sequence length="238" mass="26818">MLNLHDRDALEAVGAHYNASNMMRVRNMTRDAVMEIAGLIKPGMIEEQALELAKHVLAEREMLRGWHGVFVRFASNTIKTFGAPSDVGVVLGEDDIFFIDIGPTWQGFEGDGGQTFVTGTDIGKARCAQDSQAIFHEVRRHWLTTGATGKALYLFAAQASERRGWELNMDLDGHRLSDFPHTAIYKGAMADIEFTPSSQLWVLEIHIRHPDHTYGAFFEDMLLEDEYFAESSERTRLL</sequence>
<accession>A0A0P9NDL8</accession>
<dbReference type="RefSeq" id="WP_004410986.1">
    <property type="nucleotide sequence ID" value="NZ_LJQC01000420.1"/>
</dbReference>
<evidence type="ECO:0000259" key="1">
    <source>
        <dbReference type="Pfam" id="PF00557"/>
    </source>
</evidence>
<dbReference type="SUPFAM" id="SSF55920">
    <property type="entry name" value="Creatinase/aminopeptidase"/>
    <property type="match status" value="1"/>
</dbReference>
<dbReference type="Pfam" id="PF00557">
    <property type="entry name" value="Peptidase_M24"/>
    <property type="match status" value="1"/>
</dbReference>
<gene>
    <name evidence="2" type="ORF">ALO75_102884</name>
</gene>
<dbReference type="Proteomes" id="UP000051335">
    <property type="component" value="Unassembled WGS sequence"/>
</dbReference>
<reference evidence="2 3" key="1">
    <citation type="submission" date="2015-09" db="EMBL/GenBank/DDBJ databases">
        <title>Genome announcement of multiple Pseudomonas syringae strains.</title>
        <authorList>
            <person name="Thakur S."/>
            <person name="Wang P.W."/>
            <person name="Gong Y."/>
            <person name="Weir B.S."/>
            <person name="Guttman D.S."/>
        </authorList>
    </citation>
    <scope>NUCLEOTIDE SEQUENCE [LARGE SCALE GENOMIC DNA]</scope>
    <source>
        <strain evidence="2 3">ICMP17001</strain>
    </source>
</reference>
<dbReference type="InterPro" id="IPR036005">
    <property type="entry name" value="Creatinase/aminopeptidase-like"/>
</dbReference>